<comment type="caution">
    <text evidence="1">The sequence shown here is derived from an EMBL/GenBank/DDBJ whole genome shotgun (WGS) entry which is preliminary data.</text>
</comment>
<accession>A0ABP7NEJ8</accession>
<keyword evidence="2" id="KW-1185">Reference proteome</keyword>
<evidence type="ECO:0008006" key="3">
    <source>
        <dbReference type="Google" id="ProtNLM"/>
    </source>
</evidence>
<proteinExistence type="predicted"/>
<sequence length="112" mass="12207">MDEDPAFGELDLLRYKYNGNQLTGVDDLASSPGASPLPHDFEDNGHKYIGSSVAVDEYRYDASGNLTSDVNKGIASITYNQLNLPQVITFTNNNIIRFAYTAAGTKVNRADS</sequence>
<name>A0ABP7NEJ8_9BACT</name>
<gene>
    <name evidence="1" type="ORF">GCM10022406_27300</name>
</gene>
<evidence type="ECO:0000313" key="1">
    <source>
        <dbReference type="EMBL" id="GAA3942047.1"/>
    </source>
</evidence>
<evidence type="ECO:0000313" key="2">
    <source>
        <dbReference type="Proteomes" id="UP001499909"/>
    </source>
</evidence>
<dbReference type="EMBL" id="BAABDH010000043">
    <property type="protein sequence ID" value="GAA3942047.1"/>
    <property type="molecule type" value="Genomic_DNA"/>
</dbReference>
<protein>
    <recommendedName>
        <fullName evidence="3">RHS repeat-associated core domain-containing protein</fullName>
    </recommendedName>
</protein>
<reference evidence="2" key="1">
    <citation type="journal article" date="2019" name="Int. J. Syst. Evol. Microbiol.">
        <title>The Global Catalogue of Microorganisms (GCM) 10K type strain sequencing project: providing services to taxonomists for standard genome sequencing and annotation.</title>
        <authorList>
            <consortium name="The Broad Institute Genomics Platform"/>
            <consortium name="The Broad Institute Genome Sequencing Center for Infectious Disease"/>
            <person name="Wu L."/>
            <person name="Ma J."/>
        </authorList>
    </citation>
    <scope>NUCLEOTIDE SEQUENCE [LARGE SCALE GENOMIC DNA]</scope>
    <source>
        <strain evidence="2">JCM 17214</strain>
    </source>
</reference>
<dbReference type="Proteomes" id="UP001499909">
    <property type="component" value="Unassembled WGS sequence"/>
</dbReference>
<dbReference type="Gene3D" id="2.180.10.10">
    <property type="entry name" value="RHS repeat-associated core"/>
    <property type="match status" value="1"/>
</dbReference>
<organism evidence="1 2">
    <name type="scientific">Hymenobacter algoricola</name>
    <dbReference type="NCBI Taxonomy" id="486267"/>
    <lineage>
        <taxon>Bacteria</taxon>
        <taxon>Pseudomonadati</taxon>
        <taxon>Bacteroidota</taxon>
        <taxon>Cytophagia</taxon>
        <taxon>Cytophagales</taxon>
        <taxon>Hymenobacteraceae</taxon>
        <taxon>Hymenobacter</taxon>
    </lineage>
</organism>
<dbReference type="RefSeq" id="WP_345114893.1">
    <property type="nucleotide sequence ID" value="NZ_BAABDH010000043.1"/>
</dbReference>